<protein>
    <recommendedName>
        <fullName evidence="3">Co-chaperonin GroES</fullName>
    </recommendedName>
    <alternativeName>
        <fullName evidence="3">10 kDa chaperonin</fullName>
    </alternativeName>
    <alternativeName>
        <fullName evidence="3">Chaperonin-10</fullName>
        <shortName evidence="3">Cpn10</shortName>
    </alternativeName>
</protein>
<comment type="subunit">
    <text evidence="3">Heptamer of 7 subunits arranged in a ring. Interacts with the chaperonin GroEL.</text>
</comment>
<comment type="function">
    <text evidence="3 4">Together with the chaperonin GroEL, plays an essential role in assisting protein folding. The GroEL-GroES system forms a nano-cage that allows encapsulation of the non-native substrate proteins and provides a physical environment optimized to promote and accelerate protein folding. GroES binds to the apical surface of the GroEL ring, thereby capping the opening of the GroEL channel.</text>
</comment>
<evidence type="ECO:0000313" key="5">
    <source>
        <dbReference type="EMBL" id="TBW49381.1"/>
    </source>
</evidence>
<dbReference type="NCBIfam" id="NF001533">
    <property type="entry name" value="PRK00364.2-4"/>
    <property type="match status" value="1"/>
</dbReference>
<dbReference type="Gene3D" id="2.30.33.40">
    <property type="entry name" value="GroES chaperonin"/>
    <property type="match status" value="1"/>
</dbReference>
<comment type="similarity">
    <text evidence="1 3 4">Belongs to the GroES chaperonin family.</text>
</comment>
<keyword evidence="3" id="KW-0963">Cytoplasm</keyword>
<dbReference type="NCBIfam" id="NF001531">
    <property type="entry name" value="PRK00364.2-2"/>
    <property type="match status" value="1"/>
</dbReference>
<dbReference type="InterPro" id="IPR011032">
    <property type="entry name" value="GroES-like_sf"/>
</dbReference>
<keyword evidence="2 3" id="KW-0143">Chaperone</keyword>
<name>A0ABY1ZF75_9GAMM</name>
<dbReference type="Proteomes" id="UP000313645">
    <property type="component" value="Unassembled WGS sequence"/>
</dbReference>
<comment type="subcellular location">
    <subcellularLocation>
        <location evidence="3">Cytoplasm</location>
    </subcellularLocation>
</comment>
<evidence type="ECO:0000256" key="3">
    <source>
        <dbReference type="HAMAP-Rule" id="MF_00580"/>
    </source>
</evidence>
<dbReference type="PANTHER" id="PTHR10772:SF58">
    <property type="entry name" value="CO-CHAPERONIN GROES"/>
    <property type="match status" value="1"/>
</dbReference>
<dbReference type="EMBL" id="SJDL01000041">
    <property type="protein sequence ID" value="TBW49381.1"/>
    <property type="molecule type" value="Genomic_DNA"/>
</dbReference>
<dbReference type="SMART" id="SM00883">
    <property type="entry name" value="Cpn10"/>
    <property type="match status" value="1"/>
</dbReference>
<keyword evidence="6" id="KW-1185">Reference proteome</keyword>
<accession>A0ABY1ZF75</accession>
<dbReference type="Pfam" id="PF00166">
    <property type="entry name" value="Cpn10"/>
    <property type="match status" value="1"/>
</dbReference>
<proteinExistence type="inferred from homology"/>
<organism evidence="5 6">
    <name type="scientific">Marinobacter halodurans</name>
    <dbReference type="NCBI Taxonomy" id="2528979"/>
    <lineage>
        <taxon>Bacteria</taxon>
        <taxon>Pseudomonadati</taxon>
        <taxon>Pseudomonadota</taxon>
        <taxon>Gammaproteobacteria</taxon>
        <taxon>Pseudomonadales</taxon>
        <taxon>Marinobacteraceae</taxon>
        <taxon>Marinobacter</taxon>
    </lineage>
</organism>
<evidence type="ECO:0000256" key="4">
    <source>
        <dbReference type="RuleBase" id="RU000535"/>
    </source>
</evidence>
<gene>
    <name evidence="3" type="primary">groES</name>
    <name evidence="3" type="synonym">groS</name>
    <name evidence="5" type="ORF">EZI54_19850</name>
</gene>
<dbReference type="InterPro" id="IPR020818">
    <property type="entry name" value="Chaperonin_GroES"/>
</dbReference>
<dbReference type="InterPro" id="IPR037124">
    <property type="entry name" value="Chaperonin_GroES_sf"/>
</dbReference>
<dbReference type="NCBIfam" id="NF001527">
    <property type="entry name" value="PRK00364.1-2"/>
    <property type="match status" value="1"/>
</dbReference>
<dbReference type="PROSITE" id="PS00681">
    <property type="entry name" value="CHAPERONINS_CPN10"/>
    <property type="match status" value="1"/>
</dbReference>
<sequence length="104" mass="11348">MQIRPLYDRVVVRRLEAETTTKGGIVLPGKAADKPSQGIIIAVGQGVLRENGVQYPLTVQVGDRVVFEKHAGIDIKLNNETCLVIRESEILAVIDNVDAQEKVA</sequence>
<reference evidence="5 6" key="1">
    <citation type="submission" date="2019-02" db="EMBL/GenBank/DDBJ databases">
        <title>Marinobacter halodurans sp. nov., a marine bacterium isolated from sea tidal flat.</title>
        <authorList>
            <person name="Yoo Y."/>
            <person name="Lee D.W."/>
            <person name="Kim B.S."/>
            <person name="Kim J.-J."/>
        </authorList>
    </citation>
    <scope>NUCLEOTIDE SEQUENCE [LARGE SCALE GENOMIC DNA]</scope>
    <source>
        <strain evidence="5 6">YJ-S3-2</strain>
    </source>
</reference>
<dbReference type="RefSeq" id="WP_131483623.1">
    <property type="nucleotide sequence ID" value="NZ_SJDL01000041.1"/>
</dbReference>
<comment type="caution">
    <text evidence="5">The sequence shown here is derived from an EMBL/GenBank/DDBJ whole genome shotgun (WGS) entry which is preliminary data.</text>
</comment>
<dbReference type="SUPFAM" id="SSF50129">
    <property type="entry name" value="GroES-like"/>
    <property type="match status" value="1"/>
</dbReference>
<dbReference type="HAMAP" id="MF_00580">
    <property type="entry name" value="CH10"/>
    <property type="match status" value="1"/>
</dbReference>
<evidence type="ECO:0000256" key="2">
    <source>
        <dbReference type="ARBA" id="ARBA00023186"/>
    </source>
</evidence>
<dbReference type="CDD" id="cd00320">
    <property type="entry name" value="cpn10"/>
    <property type="match status" value="1"/>
</dbReference>
<dbReference type="PRINTS" id="PR00297">
    <property type="entry name" value="CHAPERONIN10"/>
</dbReference>
<dbReference type="PANTHER" id="PTHR10772">
    <property type="entry name" value="10 KDA HEAT SHOCK PROTEIN"/>
    <property type="match status" value="1"/>
</dbReference>
<evidence type="ECO:0000256" key="1">
    <source>
        <dbReference type="ARBA" id="ARBA00006975"/>
    </source>
</evidence>
<dbReference type="InterPro" id="IPR018369">
    <property type="entry name" value="Chaprnonin_Cpn10_CS"/>
</dbReference>
<evidence type="ECO:0000313" key="6">
    <source>
        <dbReference type="Proteomes" id="UP000313645"/>
    </source>
</evidence>